<evidence type="ECO:0000313" key="2">
    <source>
        <dbReference type="RefSeq" id="XP_013165474.1"/>
    </source>
</evidence>
<dbReference type="GeneID" id="106116259"/>
<accession>A0AAJ6Z4Y6</accession>
<reference evidence="2" key="1">
    <citation type="submission" date="2025-08" db="UniProtKB">
        <authorList>
            <consortium name="RefSeq"/>
        </authorList>
    </citation>
    <scope>IDENTIFICATION</scope>
</reference>
<gene>
    <name evidence="2" type="primary">LOC106116259</name>
</gene>
<sequence>MDVKFVIIFICLLALLPTPGYADFLYNRISPKTPEELDALNLKCVPGRTILKIESIADKSFDDNDGTEEDDGDIETDTRRVHTTFVPKDDSCKICVCSVEGKDEYCSKRPAMNVNECMRMTMINESFNKNVPFDHERSLSYRIRRVGDEETECVPFLSEYTDCSEANVCSGCTKCSCSAEGRWQCQLVHECPGSGDEDVVNADTISNAYEVLFNELSNMETKVEPIEPETQPEESRLLGYLIAVP</sequence>
<evidence type="ECO:0000256" key="1">
    <source>
        <dbReference type="SAM" id="SignalP"/>
    </source>
</evidence>
<organism evidence="2">
    <name type="scientific">Papilio xuthus</name>
    <name type="common">Asian swallowtail butterfly</name>
    <dbReference type="NCBI Taxonomy" id="66420"/>
    <lineage>
        <taxon>Eukaryota</taxon>
        <taxon>Metazoa</taxon>
        <taxon>Ecdysozoa</taxon>
        <taxon>Arthropoda</taxon>
        <taxon>Hexapoda</taxon>
        <taxon>Insecta</taxon>
        <taxon>Pterygota</taxon>
        <taxon>Neoptera</taxon>
        <taxon>Endopterygota</taxon>
        <taxon>Lepidoptera</taxon>
        <taxon>Glossata</taxon>
        <taxon>Ditrysia</taxon>
        <taxon>Papilionoidea</taxon>
        <taxon>Papilionidae</taxon>
        <taxon>Papilioninae</taxon>
        <taxon>Papilio</taxon>
    </lineage>
</organism>
<proteinExistence type="predicted"/>
<dbReference type="Proteomes" id="UP000694872">
    <property type="component" value="Unplaced"/>
</dbReference>
<dbReference type="RefSeq" id="XP_013165474.1">
    <property type="nucleotide sequence ID" value="XM_013310020.1"/>
</dbReference>
<name>A0AAJ6Z4Y6_PAPXU</name>
<dbReference type="AlphaFoldDB" id="A0AAJ6Z4Y6"/>
<keyword evidence="1" id="KW-0732">Signal</keyword>
<feature type="signal peptide" evidence="1">
    <location>
        <begin position="1"/>
        <end position="22"/>
    </location>
</feature>
<protein>
    <submittedName>
        <fullName evidence="2">Uncharacterized protein LOC106116259</fullName>
    </submittedName>
</protein>
<dbReference type="KEGG" id="pxu:106116259"/>
<feature type="chain" id="PRO_5042500575" evidence="1">
    <location>
        <begin position="23"/>
        <end position="245"/>
    </location>
</feature>